<dbReference type="InterPro" id="IPR044746">
    <property type="entry name" value="ABCC_6TM_D1"/>
</dbReference>
<name>A0A9J6CHY8_POLVA</name>
<feature type="region of interest" description="Disordered" evidence="10">
    <location>
        <begin position="870"/>
        <end position="904"/>
    </location>
</feature>
<dbReference type="GO" id="GO:0016887">
    <property type="term" value="F:ATP hydrolysis activity"/>
    <property type="evidence" value="ECO:0007669"/>
    <property type="project" value="InterPro"/>
</dbReference>
<dbReference type="InterPro" id="IPR003593">
    <property type="entry name" value="AAA+_ATPase"/>
</dbReference>
<feature type="transmembrane region" description="Helical" evidence="11">
    <location>
        <begin position="761"/>
        <end position="783"/>
    </location>
</feature>
<evidence type="ECO:0000259" key="13">
    <source>
        <dbReference type="PROSITE" id="PS50893"/>
    </source>
</evidence>
<comment type="similarity">
    <text evidence="2">Belongs to the ABC transporter superfamily. ABCC family. Conjugate transporter (TC 3.A.1.208) subfamily.</text>
</comment>
<dbReference type="PROSITE" id="PS50929">
    <property type="entry name" value="ABC_TM1F"/>
    <property type="match status" value="1"/>
</dbReference>
<dbReference type="GO" id="GO:0005524">
    <property type="term" value="F:ATP binding"/>
    <property type="evidence" value="ECO:0007669"/>
    <property type="project" value="UniProtKB-KW"/>
</dbReference>
<feature type="compositionally biased region" description="Polar residues" evidence="10">
    <location>
        <begin position="886"/>
        <end position="898"/>
    </location>
</feature>
<evidence type="ECO:0000256" key="7">
    <source>
        <dbReference type="ARBA" id="ARBA00022840"/>
    </source>
</evidence>
<dbReference type="Gene3D" id="3.40.50.300">
    <property type="entry name" value="P-loop containing nucleotide triphosphate hydrolases"/>
    <property type="match status" value="1"/>
</dbReference>
<proteinExistence type="inferred from homology"/>
<dbReference type="OrthoDB" id="7744747at2759"/>
<protein>
    <submittedName>
        <fullName evidence="15">Uncharacterized protein</fullName>
    </submittedName>
</protein>
<dbReference type="CDD" id="cd18579">
    <property type="entry name" value="ABC_6TM_ABCC_D1"/>
    <property type="match status" value="1"/>
</dbReference>
<comment type="caution">
    <text evidence="15">The sequence shown here is derived from an EMBL/GenBank/DDBJ whole genome shotgun (WGS) entry which is preliminary data.</text>
</comment>
<dbReference type="InterPro" id="IPR003439">
    <property type="entry name" value="ABC_transporter-like_ATP-bd"/>
</dbReference>
<dbReference type="InterPro" id="IPR050173">
    <property type="entry name" value="ABC_transporter_C-like"/>
</dbReference>
<dbReference type="PROSITE" id="PS50878">
    <property type="entry name" value="RT_POL"/>
    <property type="match status" value="1"/>
</dbReference>
<feature type="compositionally biased region" description="Basic residues" evidence="10">
    <location>
        <begin position="875"/>
        <end position="885"/>
    </location>
</feature>
<evidence type="ECO:0000313" key="16">
    <source>
        <dbReference type="Proteomes" id="UP001107558"/>
    </source>
</evidence>
<comment type="subcellular location">
    <subcellularLocation>
        <location evidence="1">Membrane</location>
        <topology evidence="1">Multi-pass membrane protein</topology>
    </subcellularLocation>
</comment>
<dbReference type="PROSITE" id="PS50893">
    <property type="entry name" value="ABC_TRANSPORTER_2"/>
    <property type="match status" value="1"/>
</dbReference>
<reference evidence="15" key="1">
    <citation type="submission" date="2021-03" db="EMBL/GenBank/DDBJ databases">
        <title>Chromosome level genome of the anhydrobiotic midge Polypedilum vanderplanki.</title>
        <authorList>
            <person name="Yoshida Y."/>
            <person name="Kikawada T."/>
            <person name="Gusev O."/>
        </authorList>
    </citation>
    <scope>NUCLEOTIDE SEQUENCE</scope>
    <source>
        <strain evidence="15">NIAS01</strain>
        <tissue evidence="15">Whole body or cell culture</tissue>
    </source>
</reference>
<dbReference type="GO" id="GO:0016020">
    <property type="term" value="C:membrane"/>
    <property type="evidence" value="ECO:0007669"/>
    <property type="project" value="UniProtKB-SubCell"/>
</dbReference>
<sequence length="2118" mass="240898">MEQSNQKVADNPREKANFVSIVTFFWTIPLFRKGYKKVLEIEDLYRPLKVDESENLGDRLEQNWTKQLNGAKKPSLMRALSRTFWKEYMILGLYAFTTDIVIRLSLPFFLGRLLDYFSPKSTLTKDYAYFYASMLVLINIGGALFVNQFILGSFSNGMKVRLATCSLIYRKALKLSTTALGNTSVGKVVNLLSNDVSRFDIVSVFIHAMWLAPLLTIIVGILLYQEVGTAGLVGILVIGIVTPLQSYTGKLSSKFRLQTAIRTDERVRLMDEIINGIQVIKLYAWEKSFKKLIQNARMKELKVIKKSSYIRALYMTFMLFTTRSALYCTMMAIVVLGDELTASKVFVISSYFQIISSVMSQMFVRGIAEIAEAFVGIKRLQTFLEYDEKEEKENIQMIQGNALNDIGKTKDKAENHMNHINRKSEVSSNIVLSMQNVCCRWKSVEENLKHNDKKNKESDNNQIDSANEYKLTLSDISLEIKRGLLVGVLGHVGSGKSSLLQTILRELPIISGKMHVNGTLSFASQEPWVFSGSIRQNILFGSEMNKERYDRVVAACALKKDFEMFPHGDHTLIGERGSSLSGGQKARLSLARSLYREAQIYLLDDPLSAVDAHVGKHLFEECLAPRGFLGKQHATRILVTHQVHFLKNADWLIIMKDGKIEQQGYASDLMKDETNILKIAEEAEEQDTIRRQSFSRSLSARSSNSINSNSSKETGTNDDDDETRSEHEVQKNVEEMSKGKVKGNVTLNYLKAGGDGCKLSFALFLFLLTQAIASTSDMFVGFWTNQEELRQYYSSINATESNENATLILEDTTMMTTTDVNEVNLLPSDILVYIGGVLIVALFIIAIVRSIVYYSITQVNKIFTLNHMAMNPHKPTTKKRNRKKSPGSSGLNSPSKQNSKIRKIASSENVDGRNFSSSGSFQDDLSDNMSSISSNHIHIGVSSQQKQSKCKPVFIESGYQVISNLIKNCSFQTNPTLKIINNNKVSVLTSSEKDKEALIKKLSDQKFQFYTFAEKGKRNDMFVLKGFYQTSKEILLNLLKDSKIPAIFVKQISYNADRPIYIVQFEYNTTNIHQLNSSYRVIDSIYVRWELLDKKKKTHVQCSKCRRWGHTQANCGYKPRCIKCINDHEPGKCPRTSRIDTEDCKVTCVNCNGNHPANSRICPEFTKYLMNIENSKPKKLIRQSSFANPVNTEIDSSWPKLPATEPSGSRVNPRFRASYAEAVNAKNKQRSVSFNSNVTSDIDCKKPELDRFVVQHNIDICLLSETWLKEDSRFFMSGYNLHSVFREHGGVSILIKNTIPVLKIDNIVYSYAEAIIISIESHIGLVQIASIYISPAANRSQSAIFFERLLKYPGQLIIAGDVNAKHQSWNNTNNTHKGIDLFNIASRNNCTIHPPDSPTLYSCRGSISTVDLLITKAISGISSPLTHNDLSSDHMPILFSFSKILSLDERRIFNWKKANWKKFKDIVNTNSVELTNRPINSTDDIDNIIQSLTENIIQASIVSIPKKKPYRFRYPFSSRLDLLCKERTRLRNRYKVTLRHEYKSLINQLNRLIKFETSKINKESFESRLASLKTDDNTAFSFVKALRKSKNTLPPLCVNGNLSYSNIEKANVLAKNFLSNHLNTCNQISPHEQLVNDTVIHFRSQQHNCDFSTTPENITEIIQNLKLRKAAGFDNIKTQFLKNLPQSSIQLISNIFNHCLKFGYFPQQWKHAKIIALPKKDKDSSNPNNFRPISLLSTIGKLFERTILNFLIRHEVENNLFINQQFGFRSKHSTTLQIIRIVESASIGFNHNRSTGMVLLDIQKAFDSVWLNGLVFKLIKLKFPSGLIKIIDSFLFNRTAQVDVNQCLSDTFSIPAGVPQGSALSPFLFNLFINDLPKLKKGELAAFADDLAIFYTIRSKNPNTFKKAILNDLSYLSKFYGDWKISLNKDKTEFIIFTRAYSLRNKLANDSISFQNKQFKWLNQVKYLGVILDQRLNFNAHIQHTISKAKKALFSIYSIFKNSNPVPASTKVNLYKSLIRPILSYAAPVFINCPKTYLKKLQVVQNMALRMCTNSSRYTRLTDLHELARTPFVQDFFLKLTNQLYSRTQFHDNPLIKILGDYNNRISNVRIKHNLPKP</sequence>
<feature type="transmembrane region" description="Helical" evidence="11">
    <location>
        <begin position="88"/>
        <end position="109"/>
    </location>
</feature>
<feature type="transmembrane region" description="Helical" evidence="11">
    <location>
        <begin position="129"/>
        <end position="151"/>
    </location>
</feature>
<feature type="region of interest" description="Disordered" evidence="10">
    <location>
        <begin position="688"/>
        <end position="737"/>
    </location>
</feature>
<dbReference type="PROSITE" id="PS00211">
    <property type="entry name" value="ABC_TRANSPORTER_1"/>
    <property type="match status" value="1"/>
</dbReference>
<dbReference type="InterPro" id="IPR000477">
    <property type="entry name" value="RT_dom"/>
</dbReference>
<dbReference type="PANTHER" id="PTHR24223:SF456">
    <property type="entry name" value="MULTIDRUG RESISTANCE-ASSOCIATED PROTEIN LETHAL(2)03659"/>
    <property type="match status" value="1"/>
</dbReference>
<feature type="transmembrane region" description="Helical" evidence="11">
    <location>
        <begin position="830"/>
        <end position="856"/>
    </location>
</feature>
<keyword evidence="8 11" id="KW-1133">Transmembrane helix</keyword>
<dbReference type="Pfam" id="PF00005">
    <property type="entry name" value="ABC_tran"/>
    <property type="match status" value="1"/>
</dbReference>
<dbReference type="InterPro" id="IPR005135">
    <property type="entry name" value="Endo/exonuclease/phosphatase"/>
</dbReference>
<evidence type="ECO:0000256" key="9">
    <source>
        <dbReference type="ARBA" id="ARBA00023136"/>
    </source>
</evidence>
<dbReference type="InterPro" id="IPR036640">
    <property type="entry name" value="ABC1_TM_sf"/>
</dbReference>
<feature type="compositionally biased region" description="Basic and acidic residues" evidence="10">
    <location>
        <begin position="724"/>
        <end position="737"/>
    </location>
</feature>
<keyword evidence="3" id="KW-0813">Transport</keyword>
<evidence type="ECO:0000256" key="11">
    <source>
        <dbReference type="SAM" id="Phobius"/>
    </source>
</evidence>
<dbReference type="InterPro" id="IPR043502">
    <property type="entry name" value="DNA/RNA_pol_sf"/>
</dbReference>
<feature type="compositionally biased region" description="Low complexity" evidence="10">
    <location>
        <begin position="691"/>
        <end position="711"/>
    </location>
</feature>
<dbReference type="Pfam" id="PF00078">
    <property type="entry name" value="RVT_1"/>
    <property type="match status" value="1"/>
</dbReference>
<evidence type="ECO:0000256" key="4">
    <source>
        <dbReference type="ARBA" id="ARBA00022692"/>
    </source>
</evidence>
<dbReference type="SUPFAM" id="SSF56672">
    <property type="entry name" value="DNA/RNA polymerases"/>
    <property type="match status" value="1"/>
</dbReference>
<keyword evidence="16" id="KW-1185">Reference proteome</keyword>
<dbReference type="SUPFAM" id="SSF90123">
    <property type="entry name" value="ABC transporter transmembrane region"/>
    <property type="match status" value="1"/>
</dbReference>
<evidence type="ECO:0000256" key="1">
    <source>
        <dbReference type="ARBA" id="ARBA00004141"/>
    </source>
</evidence>
<keyword evidence="7" id="KW-0067">ATP-binding</keyword>
<evidence type="ECO:0000256" key="3">
    <source>
        <dbReference type="ARBA" id="ARBA00022448"/>
    </source>
</evidence>
<dbReference type="SMART" id="SM00382">
    <property type="entry name" value="AAA"/>
    <property type="match status" value="1"/>
</dbReference>
<dbReference type="Pfam" id="PF14529">
    <property type="entry name" value="Exo_endo_phos_2"/>
    <property type="match status" value="1"/>
</dbReference>
<gene>
    <name evidence="15" type="ORF">PVAND_010984</name>
</gene>
<dbReference type="FunFam" id="1.20.1560.10:FF:000026">
    <property type="entry name" value="Multidrug resistance-associated protein lethal(2)03659"/>
    <property type="match status" value="1"/>
</dbReference>
<dbReference type="Gene3D" id="3.60.10.10">
    <property type="entry name" value="Endonuclease/exonuclease/phosphatase"/>
    <property type="match status" value="1"/>
</dbReference>
<organism evidence="15 16">
    <name type="scientific">Polypedilum vanderplanki</name>
    <name type="common">Sleeping chironomid midge</name>
    <dbReference type="NCBI Taxonomy" id="319348"/>
    <lineage>
        <taxon>Eukaryota</taxon>
        <taxon>Metazoa</taxon>
        <taxon>Ecdysozoa</taxon>
        <taxon>Arthropoda</taxon>
        <taxon>Hexapoda</taxon>
        <taxon>Insecta</taxon>
        <taxon>Pterygota</taxon>
        <taxon>Neoptera</taxon>
        <taxon>Endopterygota</taxon>
        <taxon>Diptera</taxon>
        <taxon>Nematocera</taxon>
        <taxon>Chironomoidea</taxon>
        <taxon>Chironomidae</taxon>
        <taxon>Chironominae</taxon>
        <taxon>Polypedilum</taxon>
        <taxon>Polypedilum</taxon>
    </lineage>
</organism>
<dbReference type="SUPFAM" id="SSF52540">
    <property type="entry name" value="P-loop containing nucleoside triphosphate hydrolases"/>
    <property type="match status" value="1"/>
</dbReference>
<dbReference type="FunFam" id="3.40.50.300:FF:000973">
    <property type="entry name" value="Multidrug resistance-associated protein 4"/>
    <property type="match status" value="1"/>
</dbReference>
<feature type="transmembrane region" description="Helical" evidence="11">
    <location>
        <begin position="230"/>
        <end position="248"/>
    </location>
</feature>
<dbReference type="InterPro" id="IPR011527">
    <property type="entry name" value="ABC1_TM_dom"/>
</dbReference>
<accession>A0A9J6CHY8</accession>
<evidence type="ECO:0000256" key="5">
    <source>
        <dbReference type="ARBA" id="ARBA00022737"/>
    </source>
</evidence>
<dbReference type="EMBL" id="JADBJN010000001">
    <property type="protein sequence ID" value="KAG5681565.1"/>
    <property type="molecule type" value="Genomic_DNA"/>
</dbReference>
<dbReference type="CDD" id="cd01650">
    <property type="entry name" value="RT_nLTR_like"/>
    <property type="match status" value="1"/>
</dbReference>
<dbReference type="Proteomes" id="UP001107558">
    <property type="component" value="Chromosome 1"/>
</dbReference>
<keyword evidence="9 11" id="KW-0472">Membrane</keyword>
<dbReference type="GO" id="GO:0140359">
    <property type="term" value="F:ABC-type transporter activity"/>
    <property type="evidence" value="ECO:0007669"/>
    <property type="project" value="InterPro"/>
</dbReference>
<dbReference type="PANTHER" id="PTHR24223">
    <property type="entry name" value="ATP-BINDING CASSETTE SUB-FAMILY C"/>
    <property type="match status" value="1"/>
</dbReference>
<evidence type="ECO:0000256" key="8">
    <source>
        <dbReference type="ARBA" id="ARBA00022989"/>
    </source>
</evidence>
<keyword evidence="4 11" id="KW-0812">Transmembrane</keyword>
<keyword evidence="6" id="KW-0547">Nucleotide-binding</keyword>
<evidence type="ECO:0000256" key="10">
    <source>
        <dbReference type="SAM" id="MobiDB-lite"/>
    </source>
</evidence>
<feature type="domain" description="ABC transporter" evidence="13">
    <location>
        <begin position="448"/>
        <end position="682"/>
    </location>
</feature>
<evidence type="ECO:0000256" key="6">
    <source>
        <dbReference type="ARBA" id="ARBA00022741"/>
    </source>
</evidence>
<dbReference type="Gene3D" id="1.20.1560.10">
    <property type="entry name" value="ABC transporter type 1, transmembrane domain"/>
    <property type="match status" value="1"/>
</dbReference>
<keyword evidence="5" id="KW-0677">Repeat</keyword>
<dbReference type="InterPro" id="IPR036691">
    <property type="entry name" value="Endo/exonu/phosph_ase_sf"/>
</dbReference>
<dbReference type="SUPFAM" id="SSF56219">
    <property type="entry name" value="DNase I-like"/>
    <property type="match status" value="1"/>
</dbReference>
<dbReference type="CDD" id="cd03250">
    <property type="entry name" value="ABCC_MRP_domain1"/>
    <property type="match status" value="1"/>
</dbReference>
<dbReference type="InterPro" id="IPR017871">
    <property type="entry name" value="ABC_transporter-like_CS"/>
</dbReference>
<feature type="domain" description="Reverse transcriptase" evidence="12">
    <location>
        <begin position="1698"/>
        <end position="1972"/>
    </location>
</feature>
<feature type="transmembrane region" description="Helical" evidence="11">
    <location>
        <begin position="312"/>
        <end position="336"/>
    </location>
</feature>
<evidence type="ECO:0000256" key="2">
    <source>
        <dbReference type="ARBA" id="ARBA00009726"/>
    </source>
</evidence>
<dbReference type="Pfam" id="PF00664">
    <property type="entry name" value="ABC_membrane"/>
    <property type="match status" value="1"/>
</dbReference>
<evidence type="ECO:0000313" key="15">
    <source>
        <dbReference type="EMBL" id="KAG5681565.1"/>
    </source>
</evidence>
<feature type="transmembrane region" description="Helical" evidence="11">
    <location>
        <begin position="201"/>
        <end position="224"/>
    </location>
</feature>
<dbReference type="InterPro" id="IPR027417">
    <property type="entry name" value="P-loop_NTPase"/>
</dbReference>
<dbReference type="GO" id="GO:0071897">
    <property type="term" value="P:DNA biosynthetic process"/>
    <property type="evidence" value="ECO:0007669"/>
    <property type="project" value="UniProtKB-ARBA"/>
</dbReference>
<feature type="domain" description="ABC transmembrane type-1" evidence="14">
    <location>
        <begin position="101"/>
        <end position="363"/>
    </location>
</feature>
<evidence type="ECO:0000259" key="12">
    <source>
        <dbReference type="PROSITE" id="PS50878"/>
    </source>
</evidence>
<evidence type="ECO:0000259" key="14">
    <source>
        <dbReference type="PROSITE" id="PS50929"/>
    </source>
</evidence>